<protein>
    <submittedName>
        <fullName evidence="1">Uncharacterized protein</fullName>
    </submittedName>
</protein>
<dbReference type="RefSeq" id="YP_010672225.1">
    <property type="nucleotide sequence ID" value="NC_070975.1"/>
</dbReference>
<keyword evidence="2" id="KW-1185">Reference proteome</keyword>
<dbReference type="EMBL" id="MT664722">
    <property type="protein sequence ID" value="QMV48268.1"/>
    <property type="molecule type" value="Genomic_DNA"/>
</dbReference>
<dbReference type="KEGG" id="vg:77948495"/>
<accession>A0A7G5CG66</accession>
<proteinExistence type="predicted"/>
<dbReference type="Proteomes" id="UP000515562">
    <property type="component" value="Segment"/>
</dbReference>
<sequence>MNITLNNNNNNNNRVKIEILNSFINKKLKILYKNWKGVTSLRNIEVRSIWKGETDYHKGEQYFVTALDLDKNKTRDFAINDIINIPLGEDMPITYKYKVGLKNGDLVSVKAERSISDDTWTHFYNGDNRHDEKNFVAVFRSSEILYITKEIK</sequence>
<evidence type="ECO:0000313" key="2">
    <source>
        <dbReference type="Proteomes" id="UP000515562"/>
    </source>
</evidence>
<name>A0A7G5CG66_9CAUD</name>
<evidence type="ECO:0000313" key="1">
    <source>
        <dbReference type="EMBL" id="QMV48268.1"/>
    </source>
</evidence>
<organism evidence="1 2">
    <name type="scientific">Proteus phage Vb_PmiP-P59</name>
    <dbReference type="NCBI Taxonomy" id="2754975"/>
    <lineage>
        <taxon>Viruses</taxon>
        <taxon>Duplodnaviria</taxon>
        <taxon>Heunggongvirae</taxon>
        <taxon>Uroviricota</taxon>
        <taxon>Caudoviricetes</taxon>
        <taxon>Grimontviridae</taxon>
        <taxon>Privateervirus</taxon>
        <taxon>Privateervirus P59</taxon>
    </lineage>
</organism>
<dbReference type="GeneID" id="77948495"/>
<reference evidence="1 2" key="1">
    <citation type="submission" date="2020-06" db="EMBL/GenBank/DDBJ databases">
        <title>Isolation and characterization of P59,a proteus mirabilis phage with C3 morphology.</title>
        <authorList>
            <person name="Li S."/>
        </authorList>
    </citation>
    <scope>NUCLEOTIDE SEQUENCE [LARGE SCALE GENOMIC DNA]</scope>
</reference>